<dbReference type="PANTHER" id="PTHR30055">
    <property type="entry name" value="HTH-TYPE TRANSCRIPTIONAL REGULATOR RUTR"/>
    <property type="match status" value="1"/>
</dbReference>
<evidence type="ECO:0000313" key="7">
    <source>
        <dbReference type="Proteomes" id="UP000250369"/>
    </source>
</evidence>
<keyword evidence="7" id="KW-1185">Reference proteome</keyword>
<dbReference type="SUPFAM" id="SSF48498">
    <property type="entry name" value="Tetracyclin repressor-like, C-terminal domain"/>
    <property type="match status" value="1"/>
</dbReference>
<dbReference type="SUPFAM" id="SSF46689">
    <property type="entry name" value="Homeodomain-like"/>
    <property type="match status" value="1"/>
</dbReference>
<dbReference type="EMBL" id="QMFB01000026">
    <property type="protein sequence ID" value="RAV14394.1"/>
    <property type="molecule type" value="Genomic_DNA"/>
</dbReference>
<dbReference type="GO" id="GO:0000976">
    <property type="term" value="F:transcription cis-regulatory region binding"/>
    <property type="evidence" value="ECO:0007669"/>
    <property type="project" value="TreeGrafter"/>
</dbReference>
<dbReference type="PANTHER" id="PTHR30055:SF238">
    <property type="entry name" value="MYCOFACTOCIN BIOSYNTHESIS TRANSCRIPTIONAL REGULATOR MFTR-RELATED"/>
    <property type="match status" value="1"/>
</dbReference>
<feature type="DNA-binding region" description="H-T-H motif" evidence="4">
    <location>
        <begin position="23"/>
        <end position="42"/>
    </location>
</feature>
<dbReference type="InterPro" id="IPR050109">
    <property type="entry name" value="HTH-type_TetR-like_transc_reg"/>
</dbReference>
<keyword evidence="2 4" id="KW-0238">DNA-binding</keyword>
<evidence type="ECO:0000256" key="3">
    <source>
        <dbReference type="ARBA" id="ARBA00023163"/>
    </source>
</evidence>
<dbReference type="InterPro" id="IPR036271">
    <property type="entry name" value="Tet_transcr_reg_TetR-rel_C_sf"/>
</dbReference>
<gene>
    <name evidence="6" type="ORF">DQG23_31360</name>
</gene>
<dbReference type="RefSeq" id="WP_113034977.1">
    <property type="nucleotide sequence ID" value="NZ_QMFB01000026.1"/>
</dbReference>
<dbReference type="OrthoDB" id="509229at2"/>
<dbReference type="Gene3D" id="1.10.10.60">
    <property type="entry name" value="Homeodomain-like"/>
    <property type="match status" value="1"/>
</dbReference>
<name>A0A329M3D8_9BACL</name>
<feature type="domain" description="HTH tetR-type" evidence="5">
    <location>
        <begin position="1"/>
        <end position="60"/>
    </location>
</feature>
<comment type="caution">
    <text evidence="6">The sequence shown here is derived from an EMBL/GenBank/DDBJ whole genome shotgun (WGS) entry which is preliminary data.</text>
</comment>
<dbReference type="AlphaFoldDB" id="A0A329M3D8"/>
<dbReference type="Gene3D" id="1.10.357.10">
    <property type="entry name" value="Tetracycline Repressor, domain 2"/>
    <property type="match status" value="1"/>
</dbReference>
<keyword evidence="3" id="KW-0804">Transcription</keyword>
<dbReference type="GO" id="GO:0003700">
    <property type="term" value="F:DNA-binding transcription factor activity"/>
    <property type="evidence" value="ECO:0007669"/>
    <property type="project" value="TreeGrafter"/>
</dbReference>
<reference evidence="6 7" key="1">
    <citation type="journal article" date="2009" name="Int. J. Syst. Evol. Microbiol.">
        <title>Paenibacillus contaminans sp. nov., isolated from a contaminated laboratory plate.</title>
        <authorList>
            <person name="Chou J.H."/>
            <person name="Lee J.H."/>
            <person name="Lin M.C."/>
            <person name="Chang P.S."/>
            <person name="Arun A.B."/>
            <person name="Young C.C."/>
            <person name="Chen W.M."/>
        </authorList>
    </citation>
    <scope>NUCLEOTIDE SEQUENCE [LARGE SCALE GENOMIC DNA]</scope>
    <source>
        <strain evidence="6 7">CKOBP-6</strain>
    </source>
</reference>
<dbReference type="PRINTS" id="PR00455">
    <property type="entry name" value="HTHTETR"/>
</dbReference>
<evidence type="ECO:0000313" key="6">
    <source>
        <dbReference type="EMBL" id="RAV14394.1"/>
    </source>
</evidence>
<dbReference type="PROSITE" id="PS50977">
    <property type="entry name" value="HTH_TETR_2"/>
    <property type="match status" value="1"/>
</dbReference>
<proteinExistence type="predicted"/>
<dbReference type="Proteomes" id="UP000250369">
    <property type="component" value="Unassembled WGS sequence"/>
</dbReference>
<dbReference type="Pfam" id="PF00440">
    <property type="entry name" value="TetR_N"/>
    <property type="match status" value="1"/>
</dbReference>
<protein>
    <submittedName>
        <fullName evidence="6">TetR/AcrR family transcriptional regulator</fullName>
    </submittedName>
</protein>
<evidence type="ECO:0000256" key="1">
    <source>
        <dbReference type="ARBA" id="ARBA00023015"/>
    </source>
</evidence>
<evidence type="ECO:0000256" key="2">
    <source>
        <dbReference type="ARBA" id="ARBA00023125"/>
    </source>
</evidence>
<accession>A0A329M3D8</accession>
<evidence type="ECO:0000259" key="5">
    <source>
        <dbReference type="PROSITE" id="PS50977"/>
    </source>
</evidence>
<evidence type="ECO:0000256" key="4">
    <source>
        <dbReference type="PROSITE-ProRule" id="PRU00335"/>
    </source>
</evidence>
<dbReference type="InterPro" id="IPR001647">
    <property type="entry name" value="HTH_TetR"/>
</dbReference>
<keyword evidence="1" id="KW-0805">Transcription regulation</keyword>
<organism evidence="6 7">
    <name type="scientific">Paenibacillus contaminans</name>
    <dbReference type="NCBI Taxonomy" id="450362"/>
    <lineage>
        <taxon>Bacteria</taxon>
        <taxon>Bacillati</taxon>
        <taxon>Bacillota</taxon>
        <taxon>Bacilli</taxon>
        <taxon>Bacillales</taxon>
        <taxon>Paenibacillaceae</taxon>
        <taxon>Paenibacillus</taxon>
    </lineage>
</organism>
<dbReference type="InterPro" id="IPR009057">
    <property type="entry name" value="Homeodomain-like_sf"/>
</dbReference>
<sequence>MKSNDIKRAALKYFTLHGYEGASLSQIADEVGMKKQSLYAHFKGKDDLFLQVVHDAKEAELSSIIRYFAQIGPQNPENALFGFLQLINDLFQESEQLKFWLRMSFFPPAHLVDAVEIEVIDIENKVQALLEGRFREWIDADLIAADSARTATLAFSGIVDSIMLELVYGNNQKRLKDKLEASWTVFWRGISHH</sequence>